<dbReference type="SMART" id="SM00086">
    <property type="entry name" value="PAC"/>
    <property type="match status" value="1"/>
</dbReference>
<keyword evidence="3" id="KW-0488">Methylation</keyword>
<evidence type="ECO:0000256" key="12">
    <source>
        <dbReference type="SAM" id="MobiDB-lite"/>
    </source>
</evidence>
<feature type="transmembrane region" description="Helical" evidence="13">
    <location>
        <begin position="168"/>
        <end position="190"/>
    </location>
</feature>
<dbReference type="InterPro" id="IPR035965">
    <property type="entry name" value="PAS-like_dom_sf"/>
</dbReference>
<feature type="transmembrane region" description="Helical" evidence="13">
    <location>
        <begin position="351"/>
        <end position="373"/>
    </location>
</feature>
<comment type="subcellular location">
    <subcellularLocation>
        <location evidence="1">Cell membrane</location>
        <topology evidence="1">Multi-pass membrane protein</topology>
    </subcellularLocation>
</comment>
<dbReference type="SMART" id="SM00091">
    <property type="entry name" value="PAS"/>
    <property type="match status" value="2"/>
</dbReference>
<dbReference type="RefSeq" id="WP_014236794.1">
    <property type="nucleotide sequence ID" value="NZ_SHKM01000003.1"/>
</dbReference>
<dbReference type="InterPro" id="IPR003122">
    <property type="entry name" value="Tar_rcpt_lig-bd"/>
</dbReference>
<dbReference type="Gene3D" id="1.10.287.950">
    <property type="entry name" value="Methyl-accepting chemotaxis protein"/>
    <property type="match status" value="1"/>
</dbReference>
<dbReference type="CDD" id="cd00130">
    <property type="entry name" value="PAS"/>
    <property type="match status" value="1"/>
</dbReference>
<dbReference type="SUPFAM" id="SSF158472">
    <property type="entry name" value="HAMP domain-like"/>
    <property type="match status" value="1"/>
</dbReference>
<feature type="region of interest" description="Disordered" evidence="12">
    <location>
        <begin position="933"/>
        <end position="955"/>
    </location>
</feature>
<dbReference type="Pfam" id="PF13188">
    <property type="entry name" value="PAS_8"/>
    <property type="match status" value="1"/>
</dbReference>
<comment type="caution">
    <text evidence="17">The sequence shown here is derived from an EMBL/GenBank/DDBJ whole genome shotgun (WGS) entry which is preliminary data.</text>
</comment>
<dbReference type="SUPFAM" id="SSF58104">
    <property type="entry name" value="Methyl-accepting chemotaxis protein (MCP) signaling domain"/>
    <property type="match status" value="1"/>
</dbReference>
<feature type="domain" description="HAMP" evidence="16">
    <location>
        <begin position="599"/>
        <end position="651"/>
    </location>
</feature>
<feature type="region of interest" description="Disordered" evidence="12">
    <location>
        <begin position="669"/>
        <end position="691"/>
    </location>
</feature>
<feature type="domain" description="PAS" evidence="15">
    <location>
        <begin position="25"/>
        <end position="60"/>
    </location>
</feature>
<dbReference type="NCBIfam" id="TIGR00229">
    <property type="entry name" value="sensory_box"/>
    <property type="match status" value="1"/>
</dbReference>
<feature type="coiled-coil region" evidence="11">
    <location>
        <begin position="863"/>
        <end position="894"/>
    </location>
</feature>
<evidence type="ECO:0000256" key="1">
    <source>
        <dbReference type="ARBA" id="ARBA00004651"/>
    </source>
</evidence>
<keyword evidence="11" id="KW-0175">Coiled coil</keyword>
<evidence type="ECO:0000256" key="2">
    <source>
        <dbReference type="ARBA" id="ARBA00022475"/>
    </source>
</evidence>
<feature type="domain" description="Methyl-accepting transducer" evidence="14">
    <location>
        <begin position="656"/>
        <end position="885"/>
    </location>
</feature>
<comment type="similarity">
    <text evidence="9">Belongs to the methyl-accepting chemotaxis (MCP) protein family.</text>
</comment>
<evidence type="ECO:0000256" key="10">
    <source>
        <dbReference type="PROSITE-ProRule" id="PRU00284"/>
    </source>
</evidence>
<dbReference type="Gene3D" id="6.10.340.10">
    <property type="match status" value="1"/>
</dbReference>
<dbReference type="Pfam" id="PF08447">
    <property type="entry name" value="PAS_3"/>
    <property type="match status" value="1"/>
</dbReference>
<dbReference type="Proteomes" id="UP000292136">
    <property type="component" value="Unassembled WGS sequence"/>
</dbReference>
<protein>
    <submittedName>
        <fullName evidence="17">Methyl-accepting chemotaxis sensory transducer with TarH sensor /methyl-accepting chemotaxis sensory transducer with Pas/Pac sensor</fullName>
    </submittedName>
</protein>
<feature type="domain" description="HAMP" evidence="16">
    <location>
        <begin position="377"/>
        <end position="429"/>
    </location>
</feature>
<evidence type="ECO:0000259" key="14">
    <source>
        <dbReference type="PROSITE" id="PS50111"/>
    </source>
</evidence>
<reference evidence="17 18" key="1">
    <citation type="submission" date="2019-02" db="EMBL/GenBank/DDBJ databases">
        <title>Genomic Encyclopedia of Type Strains, Phase IV (KMG-IV): sequencing the most valuable type-strain genomes for metagenomic binning, comparative biology and taxonomic classification.</title>
        <authorList>
            <person name="Goeker M."/>
        </authorList>
    </citation>
    <scope>NUCLEOTIDE SEQUENCE [LARGE SCALE GENOMIC DNA]</scope>
    <source>
        <strain evidence="17 18">DSM 21223</strain>
    </source>
</reference>
<dbReference type="PANTHER" id="PTHR43531:SF14">
    <property type="entry name" value="METHYL-ACCEPTING CHEMOTAXIS PROTEIN I-RELATED"/>
    <property type="match status" value="1"/>
</dbReference>
<dbReference type="Pfam" id="PF18947">
    <property type="entry name" value="HAMP_2"/>
    <property type="match status" value="1"/>
</dbReference>
<dbReference type="PROSITE" id="PS50112">
    <property type="entry name" value="PAS"/>
    <property type="match status" value="1"/>
</dbReference>
<evidence type="ECO:0000256" key="13">
    <source>
        <dbReference type="SAM" id="Phobius"/>
    </source>
</evidence>
<keyword evidence="7 13" id="KW-0472">Membrane</keyword>
<evidence type="ECO:0000259" key="15">
    <source>
        <dbReference type="PROSITE" id="PS50112"/>
    </source>
</evidence>
<keyword evidence="2" id="KW-1003">Cell membrane</keyword>
<dbReference type="Pfam" id="PF00015">
    <property type="entry name" value="MCPsignal"/>
    <property type="match status" value="1"/>
</dbReference>
<dbReference type="CDD" id="cd19411">
    <property type="entry name" value="MCP2201-like_sensor"/>
    <property type="match status" value="1"/>
</dbReference>
<keyword evidence="5 13" id="KW-0812">Transmembrane</keyword>
<evidence type="ECO:0000256" key="6">
    <source>
        <dbReference type="ARBA" id="ARBA00022989"/>
    </source>
</evidence>
<keyword evidence="4" id="KW-0145">Chemotaxis</keyword>
<dbReference type="CDD" id="cd11386">
    <property type="entry name" value="MCP_signal"/>
    <property type="match status" value="1"/>
</dbReference>
<organism evidence="17 18">
    <name type="scientific">Azospira oryzae</name>
    <dbReference type="NCBI Taxonomy" id="146939"/>
    <lineage>
        <taxon>Bacteria</taxon>
        <taxon>Pseudomonadati</taxon>
        <taxon>Pseudomonadota</taxon>
        <taxon>Betaproteobacteria</taxon>
        <taxon>Rhodocyclales</taxon>
        <taxon>Rhodocyclaceae</taxon>
        <taxon>Azospira</taxon>
    </lineage>
</organism>
<dbReference type="Gene3D" id="3.30.450.20">
    <property type="entry name" value="PAS domain"/>
    <property type="match status" value="2"/>
</dbReference>
<dbReference type="PROSITE" id="PS50111">
    <property type="entry name" value="CHEMOTAXIS_TRANSDUC_2"/>
    <property type="match status" value="1"/>
</dbReference>
<keyword evidence="8 10" id="KW-0807">Transducer</keyword>
<evidence type="ECO:0000256" key="9">
    <source>
        <dbReference type="ARBA" id="ARBA00029447"/>
    </source>
</evidence>
<evidence type="ECO:0000256" key="4">
    <source>
        <dbReference type="ARBA" id="ARBA00022500"/>
    </source>
</evidence>
<dbReference type="CDD" id="cd06225">
    <property type="entry name" value="HAMP"/>
    <property type="match status" value="1"/>
</dbReference>
<dbReference type="SMART" id="SM00304">
    <property type="entry name" value="HAMP"/>
    <property type="match status" value="2"/>
</dbReference>
<evidence type="ECO:0000256" key="3">
    <source>
        <dbReference type="ARBA" id="ARBA00022481"/>
    </source>
</evidence>
<evidence type="ECO:0000256" key="7">
    <source>
        <dbReference type="ARBA" id="ARBA00023136"/>
    </source>
</evidence>
<dbReference type="InterPro" id="IPR013655">
    <property type="entry name" value="PAS_fold_3"/>
</dbReference>
<dbReference type="PROSITE" id="PS50885">
    <property type="entry name" value="HAMP"/>
    <property type="match status" value="2"/>
</dbReference>
<sequence length="955" mass="103819">MRTNLPVTNVEVPLRDDTLIVSKTDLKGQITYINRDFIEISGFTEAELIGEPHNIVRHPDMPSEAYADMWTHLKAGRPWTGLVKNRCKNGDHYWVEANATPIRENDQVVGYMSVRRKPSRDQVEAAENAYRLFRENRAGSLRILCGKVVRGGPSLGDRFASLSLATRLGLGFGLAVLFAVVVGVLGLYALNNTNESLERAFTDRLQPVQGLARIGKLVADNRAQVLLGLQHEPGTSNAASHEHPVTAHTDIIAKNREELTAIWQRYQQSIRSDEHKALAEAYFIARKRYVDEGINPARDALNEGHFAEAQRILSEKINPLYDEVSAKTDALYQYHADQARKDAQAADDLKATTTGTIVGAIVLVIVLLTFIAWRLSGGILRSLADAQAAFGAVSQGRYNHQVDITRNDEMGRLLQGIQAMQIKLGFDVAEAQRIANENLRIKIGLDNVATNVMVADDQHNIIYMNKAVEDMFRRVEDDIRRDLPDFRAATLLGSNIDVFHKNPAHQRGLLSRLSGSHRATVHLGGRTFSLTVTPVVNERGIRLGSAVEWLDRTAEVAVEAEVADIVNGAANGDFTRRLVLEGKDGFFRQLSEGINRLLETSQKGLDDVARMLNAMSQGDLTSRIEADYAGTFGQLKNDANSTVEQLKEIVERIKGATEAINTAAQEIASGNTDLSSRTEEQASSLEETASSMEQLTSTVKQNADNARTANELASGAQQVAVKGGEVVEQVVQTMGAIHHSSSKIADIIGVIDGIAFQTNILALNAAVEAARAGEQGRGFAVVATEVRNLAQRSAAAAKEIKALISDSVEKVENGSRLVDSAGRTMEEVVTSIKRVAKIMADIAEASREQSAGIEQVGLAVSQMDEVTQQNAALVEEAAAAAESLEEQAHGLMEAVSVFRLGHEAPAGRHAGPSPAMGQAQAAIPHLQQEVRVPSPKFGGKPVNLPASLDDEWEEF</sequence>
<evidence type="ECO:0000259" key="16">
    <source>
        <dbReference type="PROSITE" id="PS50885"/>
    </source>
</evidence>
<dbReference type="PANTHER" id="PTHR43531">
    <property type="entry name" value="PROTEIN ICFG"/>
    <property type="match status" value="1"/>
</dbReference>
<evidence type="ECO:0000256" key="11">
    <source>
        <dbReference type="SAM" id="Coils"/>
    </source>
</evidence>
<evidence type="ECO:0000256" key="8">
    <source>
        <dbReference type="ARBA" id="ARBA00023224"/>
    </source>
</evidence>
<evidence type="ECO:0000256" key="5">
    <source>
        <dbReference type="ARBA" id="ARBA00022692"/>
    </source>
</evidence>
<dbReference type="InterPro" id="IPR003660">
    <property type="entry name" value="HAMP_dom"/>
</dbReference>
<evidence type="ECO:0000313" key="17">
    <source>
        <dbReference type="EMBL" id="RZT75637.1"/>
    </source>
</evidence>
<name>A0ABY0IQF7_9RHOO</name>
<dbReference type="InterPro" id="IPR001610">
    <property type="entry name" value="PAC"/>
</dbReference>
<dbReference type="Pfam" id="PF02203">
    <property type="entry name" value="TarH"/>
    <property type="match status" value="1"/>
</dbReference>
<dbReference type="InterPro" id="IPR004089">
    <property type="entry name" value="MCPsignal_dom"/>
</dbReference>
<dbReference type="InterPro" id="IPR000014">
    <property type="entry name" value="PAS"/>
</dbReference>
<accession>A0ABY0IQF7</accession>
<dbReference type="Pfam" id="PF00672">
    <property type="entry name" value="HAMP"/>
    <property type="match status" value="1"/>
</dbReference>
<keyword evidence="18" id="KW-1185">Reference proteome</keyword>
<proteinExistence type="inferred from homology"/>
<keyword evidence="6 13" id="KW-1133">Transmembrane helix</keyword>
<dbReference type="EMBL" id="SHKM01000003">
    <property type="protein sequence ID" value="RZT75637.1"/>
    <property type="molecule type" value="Genomic_DNA"/>
</dbReference>
<dbReference type="SUPFAM" id="SSF55785">
    <property type="entry name" value="PYP-like sensor domain (PAS domain)"/>
    <property type="match status" value="1"/>
</dbReference>
<dbReference type="InterPro" id="IPR051310">
    <property type="entry name" value="MCP_chemotaxis"/>
</dbReference>
<evidence type="ECO:0000313" key="18">
    <source>
        <dbReference type="Proteomes" id="UP000292136"/>
    </source>
</evidence>
<dbReference type="InterPro" id="IPR047347">
    <property type="entry name" value="YvaQ-like_sensor"/>
</dbReference>
<gene>
    <name evidence="17" type="ORF">EV678_2821</name>
</gene>
<dbReference type="SMART" id="SM00283">
    <property type="entry name" value="MA"/>
    <property type="match status" value="1"/>
</dbReference>